<dbReference type="InterPro" id="IPR056816">
    <property type="entry name" value="ACR2/9/10_N"/>
</dbReference>
<comment type="caution">
    <text evidence="4">The sequence shown here is derived from an EMBL/GenBank/DDBJ whole genome shotgun (WGS) entry which is preliminary data.</text>
</comment>
<organism evidence="4 5">
    <name type="scientific">Rehmannia glutinosa</name>
    <name type="common">Chinese foxglove</name>
    <dbReference type="NCBI Taxonomy" id="99300"/>
    <lineage>
        <taxon>Eukaryota</taxon>
        <taxon>Viridiplantae</taxon>
        <taxon>Streptophyta</taxon>
        <taxon>Embryophyta</taxon>
        <taxon>Tracheophyta</taxon>
        <taxon>Spermatophyta</taxon>
        <taxon>Magnoliopsida</taxon>
        <taxon>eudicotyledons</taxon>
        <taxon>Gunneridae</taxon>
        <taxon>Pentapetalae</taxon>
        <taxon>asterids</taxon>
        <taxon>lamiids</taxon>
        <taxon>Lamiales</taxon>
        <taxon>Orobanchaceae</taxon>
        <taxon>Rehmannieae</taxon>
        <taxon>Rehmannia</taxon>
    </lineage>
</organism>
<name>A0ABR0VSI0_REHGL</name>
<dbReference type="PANTHER" id="PTHR31096">
    <property type="entry name" value="ACT DOMAIN-CONTAINING PROTEIN ACR4-RELATED"/>
    <property type="match status" value="1"/>
</dbReference>
<evidence type="ECO:0000259" key="3">
    <source>
        <dbReference type="Pfam" id="PF24914"/>
    </source>
</evidence>
<dbReference type="InterPro" id="IPR045865">
    <property type="entry name" value="ACT-like_dom_sf"/>
</dbReference>
<evidence type="ECO:0000313" key="4">
    <source>
        <dbReference type="EMBL" id="KAK6137902.1"/>
    </source>
</evidence>
<evidence type="ECO:0000313" key="5">
    <source>
        <dbReference type="Proteomes" id="UP001318860"/>
    </source>
</evidence>
<reference evidence="4 5" key="1">
    <citation type="journal article" date="2021" name="Comput. Struct. Biotechnol. J.">
        <title>De novo genome assembly of the potent medicinal plant Rehmannia glutinosa using nanopore technology.</title>
        <authorList>
            <person name="Ma L."/>
            <person name="Dong C."/>
            <person name="Song C."/>
            <person name="Wang X."/>
            <person name="Zheng X."/>
            <person name="Niu Y."/>
            <person name="Chen S."/>
            <person name="Feng W."/>
        </authorList>
    </citation>
    <scope>NUCLEOTIDE SEQUENCE [LARGE SCALE GENOMIC DNA]</scope>
    <source>
        <strain evidence="4">DH-2019</strain>
    </source>
</reference>
<comment type="function">
    <text evidence="2">Binds amino acids.</text>
</comment>
<sequence length="266" mass="30224">MGIIYEDAVLIKEAEKEGEHTVITVNCPDKTGLGCDLCRIILLFGLSIARGDVSTDGKWCYLVFWVVGKPTTRWNLLKERLLDVCPTCTPSASGIFYFIPEFQQPRPPEIFLLKFWCSYDRKGLLHDVTEVLCELELTIKKSESLYSTRWKSDGPLFYHRYKSAVFWEESSGVLTSESVSIVVDNSLSPSHTLVQIFCQDHKGLIYDIMRTLKDYNIQISYGRFFANAKGNCEMDLFIMQTDGKKIIDTHKKSALCSTENGARPSS</sequence>
<proteinExistence type="predicted"/>
<protein>
    <recommendedName>
        <fullName evidence="2">ACT domain-containing protein ACR</fullName>
    </recommendedName>
    <alternativeName>
        <fullName evidence="2">Protein ACT DOMAIN REPEATS</fullName>
    </alternativeName>
</protein>
<dbReference type="PANTHER" id="PTHR31096:SF23">
    <property type="entry name" value="ACT DOMAIN-CONTAINING PROTEIN ACR10"/>
    <property type="match status" value="1"/>
</dbReference>
<gene>
    <name evidence="4" type="ORF">DH2020_028360</name>
</gene>
<dbReference type="Pfam" id="PF24914">
    <property type="entry name" value="ACR10_N"/>
    <property type="match status" value="1"/>
</dbReference>
<keyword evidence="5" id="KW-1185">Reference proteome</keyword>
<evidence type="ECO:0000256" key="1">
    <source>
        <dbReference type="ARBA" id="ARBA00022737"/>
    </source>
</evidence>
<accession>A0ABR0VSI0</accession>
<dbReference type="Proteomes" id="UP001318860">
    <property type="component" value="Unassembled WGS sequence"/>
</dbReference>
<dbReference type="EMBL" id="JABTTQ020000781">
    <property type="protein sequence ID" value="KAK6137902.1"/>
    <property type="molecule type" value="Genomic_DNA"/>
</dbReference>
<feature type="domain" description="ACT" evidence="3">
    <location>
        <begin position="11"/>
        <end position="86"/>
    </location>
</feature>
<dbReference type="Pfam" id="PF24931">
    <property type="entry name" value="ACT_ACR9_3rd"/>
    <property type="match status" value="1"/>
</dbReference>
<evidence type="ECO:0000256" key="2">
    <source>
        <dbReference type="RuleBase" id="RU369043"/>
    </source>
</evidence>
<dbReference type="SUPFAM" id="SSF55021">
    <property type="entry name" value="ACT-like"/>
    <property type="match status" value="2"/>
</dbReference>
<keyword evidence="1 2" id="KW-0677">Repeat</keyword>
<dbReference type="InterPro" id="IPR040217">
    <property type="entry name" value="ACR1-12"/>
</dbReference>